<dbReference type="GO" id="GO:0006099">
    <property type="term" value="P:tricarboxylic acid cycle"/>
    <property type="evidence" value="ECO:0007669"/>
    <property type="project" value="UniProtKB-KW"/>
</dbReference>
<evidence type="ECO:0000256" key="6">
    <source>
        <dbReference type="ARBA" id="ARBA00019562"/>
    </source>
</evidence>
<dbReference type="EC" id="1.1.1.42" evidence="5"/>
<comment type="cofactor">
    <cofactor evidence="2">
        <name>Mg(2+)</name>
        <dbReference type="ChEBI" id="CHEBI:18420"/>
    </cofactor>
</comment>
<dbReference type="PANTHER" id="PTHR11835:SF43">
    <property type="entry name" value="ISOPROPYLMALATE DEHYDROGENASE-LIKE DOMAIN-CONTAINING PROTEIN"/>
    <property type="match status" value="1"/>
</dbReference>
<evidence type="ECO:0000256" key="5">
    <source>
        <dbReference type="ARBA" id="ARBA00013013"/>
    </source>
</evidence>
<dbReference type="AlphaFoldDB" id="A0A7C4QIV6"/>
<dbReference type="Gene3D" id="3.30.70.1570">
    <property type="match status" value="1"/>
</dbReference>
<evidence type="ECO:0000256" key="2">
    <source>
        <dbReference type="ARBA" id="ARBA00001946"/>
    </source>
</evidence>
<keyword evidence="12 20" id="KW-0560">Oxidoreductase</keyword>
<dbReference type="GO" id="GO:0006097">
    <property type="term" value="P:glyoxylate cycle"/>
    <property type="evidence" value="ECO:0007669"/>
    <property type="project" value="UniProtKB-KW"/>
</dbReference>
<dbReference type="GO" id="GO:0051287">
    <property type="term" value="F:NAD binding"/>
    <property type="evidence" value="ECO:0007669"/>
    <property type="project" value="InterPro"/>
</dbReference>
<reference evidence="20" key="1">
    <citation type="journal article" date="2020" name="mSystems">
        <title>Genome- and Community-Level Interaction Insights into Carbon Utilization and Element Cycling Functions of Hydrothermarchaeota in Hydrothermal Sediment.</title>
        <authorList>
            <person name="Zhou Z."/>
            <person name="Liu Y."/>
            <person name="Xu W."/>
            <person name="Pan J."/>
            <person name="Luo Z.H."/>
            <person name="Li M."/>
        </authorList>
    </citation>
    <scope>NUCLEOTIDE SEQUENCE [LARGE SCALE GENOMIC DNA]</scope>
    <source>
        <strain evidence="20">SpSt-508</strain>
    </source>
</reference>
<dbReference type="SUPFAM" id="SSF53659">
    <property type="entry name" value="Isocitrate/Isopropylmalate dehydrogenase-like"/>
    <property type="match status" value="1"/>
</dbReference>
<dbReference type="InterPro" id="IPR040978">
    <property type="entry name" value="Isocitrate_DH_TT1725_C"/>
</dbReference>
<evidence type="ECO:0000256" key="15">
    <source>
        <dbReference type="ARBA" id="ARBA00029765"/>
    </source>
</evidence>
<evidence type="ECO:0000256" key="9">
    <source>
        <dbReference type="ARBA" id="ARBA00022723"/>
    </source>
</evidence>
<dbReference type="InterPro" id="IPR046997">
    <property type="entry name" value="Isocitrate_DH_TT1725_C_sf"/>
</dbReference>
<keyword evidence="8" id="KW-0816">Tricarboxylic acid cycle</keyword>
<comment type="catalytic activity">
    <reaction evidence="14">
        <text>D-threo-isocitrate + NADP(+) = 2-oxoglutarate + CO2 + NADPH</text>
        <dbReference type="Rhea" id="RHEA:19629"/>
        <dbReference type="ChEBI" id="CHEBI:15562"/>
        <dbReference type="ChEBI" id="CHEBI:16526"/>
        <dbReference type="ChEBI" id="CHEBI:16810"/>
        <dbReference type="ChEBI" id="CHEBI:57783"/>
        <dbReference type="ChEBI" id="CHEBI:58349"/>
        <dbReference type="EC" id="1.1.1.42"/>
    </reaction>
</comment>
<evidence type="ECO:0000256" key="1">
    <source>
        <dbReference type="ARBA" id="ARBA00001936"/>
    </source>
</evidence>
<evidence type="ECO:0000313" key="20">
    <source>
        <dbReference type="EMBL" id="HGT39921.1"/>
    </source>
</evidence>
<dbReference type="Gene3D" id="3.40.718.10">
    <property type="entry name" value="Isopropylmalate Dehydrogenase"/>
    <property type="match status" value="1"/>
</dbReference>
<dbReference type="GO" id="GO:0004450">
    <property type="term" value="F:isocitrate dehydrogenase (NADP+) activity"/>
    <property type="evidence" value="ECO:0007669"/>
    <property type="project" value="UniProtKB-EC"/>
</dbReference>
<comment type="cofactor">
    <cofactor evidence="1">
        <name>Mn(2+)</name>
        <dbReference type="ChEBI" id="CHEBI:29035"/>
    </cofactor>
</comment>
<evidence type="ECO:0000256" key="17">
    <source>
        <dbReference type="ARBA" id="ARBA00031098"/>
    </source>
</evidence>
<evidence type="ECO:0000256" key="16">
    <source>
        <dbReference type="ARBA" id="ARBA00029990"/>
    </source>
</evidence>
<comment type="similarity">
    <text evidence="3">Belongs to the isocitrate and isopropylmalate dehydrogenases family.</text>
</comment>
<evidence type="ECO:0000256" key="13">
    <source>
        <dbReference type="ARBA" id="ARBA00023211"/>
    </source>
</evidence>
<gene>
    <name evidence="20" type="ORF">ENS64_11770</name>
</gene>
<evidence type="ECO:0000256" key="7">
    <source>
        <dbReference type="ARBA" id="ARBA00022435"/>
    </source>
</evidence>
<evidence type="ECO:0000256" key="12">
    <source>
        <dbReference type="ARBA" id="ARBA00023002"/>
    </source>
</evidence>
<keyword evidence="13" id="KW-0464">Manganese</keyword>
<dbReference type="Pfam" id="PF18324">
    <property type="entry name" value="Isocitrate_DH_C_bact"/>
    <property type="match status" value="1"/>
</dbReference>
<evidence type="ECO:0000256" key="4">
    <source>
        <dbReference type="ARBA" id="ARBA00011738"/>
    </source>
</evidence>
<dbReference type="SMART" id="SM01329">
    <property type="entry name" value="Iso_dh"/>
    <property type="match status" value="1"/>
</dbReference>
<dbReference type="NCBIfam" id="NF006673">
    <property type="entry name" value="PRK09222.1"/>
    <property type="match status" value="1"/>
</dbReference>
<dbReference type="InterPro" id="IPR024084">
    <property type="entry name" value="IsoPropMal-DH-like_dom"/>
</dbReference>
<proteinExistence type="inferred from homology"/>
<evidence type="ECO:0000256" key="3">
    <source>
        <dbReference type="ARBA" id="ARBA00007769"/>
    </source>
</evidence>
<sequence>MVLMNGKRLVTVIPGDGVGPECVQATQRIIEAAGAAVCWEERHAGASVFKQGIASGVPADTIESIRRTRIVLKGPLETPVGYGEKSANVTLRKLFETYANIRPVRELPGVPTPYSGRGIDLVVVRENVEDLYAGIEHMQTPGVAQCLKLISRKGCEKIVRLAFELARAEGRKKVACATKSNIMKFTEGLLKRTFEEIAKEYPDLESWHVIIDNCAHQLVKRPEQFEVIVTTNMNGDIISDLTSALVGGLGFAPSANLGDEVAIFEAVHGSAPKYAGKNVINPTAVLQSGVMLLRHIGDFESASRIEQALLVTLEEGRVRTGDVVGYDRCASTTAFADAIIANLGRTPQHTPVRSYRPLALPASKPPAAVAPASRRVIGVDVFVESLLSADELGQSLERIAEGSPLRLKMISNRGTKVFPSMGAMTDCVDHWRCRFVLRDAAGELSDEQLLGLVSRIAAQHRWMHLEKLQEFNGQEAFTKAQGED</sequence>
<evidence type="ECO:0000256" key="8">
    <source>
        <dbReference type="ARBA" id="ARBA00022532"/>
    </source>
</evidence>
<dbReference type="EMBL" id="DSVQ01000015">
    <property type="protein sequence ID" value="HGT39921.1"/>
    <property type="molecule type" value="Genomic_DNA"/>
</dbReference>
<evidence type="ECO:0000259" key="19">
    <source>
        <dbReference type="SMART" id="SM01329"/>
    </source>
</evidence>
<name>A0A7C4QIV6_9PLAN</name>
<evidence type="ECO:0000256" key="10">
    <source>
        <dbReference type="ARBA" id="ARBA00022842"/>
    </source>
</evidence>
<comment type="caution">
    <text evidence="20">The sequence shown here is derived from an EMBL/GenBank/DDBJ whole genome shotgun (WGS) entry which is preliminary data.</text>
</comment>
<dbReference type="GO" id="GO:0006102">
    <property type="term" value="P:isocitrate metabolic process"/>
    <property type="evidence" value="ECO:0007669"/>
    <property type="project" value="TreeGrafter"/>
</dbReference>
<evidence type="ECO:0000256" key="14">
    <source>
        <dbReference type="ARBA" id="ARBA00023554"/>
    </source>
</evidence>
<dbReference type="GO" id="GO:0000287">
    <property type="term" value="F:magnesium ion binding"/>
    <property type="evidence" value="ECO:0007669"/>
    <property type="project" value="InterPro"/>
</dbReference>
<comment type="function">
    <text evidence="18">Catalyzes the oxidative decarboxylation of isocitrate to 2-oxoglutarate and carbon dioxide with the concomitant reduction of NADP(+).</text>
</comment>
<dbReference type="GO" id="GO:0004449">
    <property type="term" value="F:isocitrate dehydrogenase (NAD+) activity"/>
    <property type="evidence" value="ECO:0007669"/>
    <property type="project" value="TreeGrafter"/>
</dbReference>
<dbReference type="Pfam" id="PF00180">
    <property type="entry name" value="Iso_dh"/>
    <property type="match status" value="1"/>
</dbReference>
<keyword evidence="7" id="KW-0329">Glyoxylate bypass</keyword>
<evidence type="ECO:0000256" key="11">
    <source>
        <dbReference type="ARBA" id="ARBA00022857"/>
    </source>
</evidence>
<keyword evidence="11" id="KW-0521">NADP</keyword>
<dbReference type="PANTHER" id="PTHR11835">
    <property type="entry name" value="DECARBOXYLATING DEHYDROGENASES-ISOCITRATE, ISOPROPYLMALATE, TARTRATE"/>
    <property type="match status" value="1"/>
</dbReference>
<evidence type="ECO:0000256" key="18">
    <source>
        <dbReference type="ARBA" id="ARBA00046127"/>
    </source>
</evidence>
<comment type="subunit">
    <text evidence="4">Homodimer.</text>
</comment>
<feature type="domain" description="Isopropylmalate dehydrogenase-like" evidence="19">
    <location>
        <begin position="9"/>
        <end position="339"/>
    </location>
</feature>
<dbReference type="PROSITE" id="PS00470">
    <property type="entry name" value="IDH_IMDH"/>
    <property type="match status" value="1"/>
</dbReference>
<accession>A0A7C4QIV6</accession>
<dbReference type="InterPro" id="IPR019818">
    <property type="entry name" value="IsoCit/isopropylmalate_DH_CS"/>
</dbReference>
<keyword evidence="9" id="KW-0479">Metal-binding</keyword>
<protein>
    <recommendedName>
        <fullName evidence="6">Isocitrate dehydrogenase [NADP]</fullName>
        <ecNumber evidence="5">1.1.1.42</ecNumber>
    </recommendedName>
    <alternativeName>
        <fullName evidence="15">IDP</fullName>
    </alternativeName>
    <alternativeName>
        <fullName evidence="16">NADP(+)-specific ICDH</fullName>
    </alternativeName>
    <alternativeName>
        <fullName evidence="17">Oxalosuccinate decarboxylase</fullName>
    </alternativeName>
</protein>
<organism evidence="20">
    <name type="scientific">Schlesneria paludicola</name>
    <dbReference type="NCBI Taxonomy" id="360056"/>
    <lineage>
        <taxon>Bacteria</taxon>
        <taxon>Pseudomonadati</taxon>
        <taxon>Planctomycetota</taxon>
        <taxon>Planctomycetia</taxon>
        <taxon>Planctomycetales</taxon>
        <taxon>Planctomycetaceae</taxon>
        <taxon>Schlesneria</taxon>
    </lineage>
</organism>
<keyword evidence="10" id="KW-0460">Magnesium</keyword>